<evidence type="ECO:0000313" key="17">
    <source>
        <dbReference type="Proteomes" id="UP000193427"/>
    </source>
</evidence>
<dbReference type="RefSeq" id="WP_085748886.1">
    <property type="nucleotide sequence ID" value="NZ_BSPR01000010.1"/>
</dbReference>
<keyword evidence="12" id="KW-0675">Receptor</keyword>
<keyword evidence="11 14" id="KW-0472">Membrane</keyword>
<evidence type="ECO:0000256" key="14">
    <source>
        <dbReference type="PROSITE-ProRule" id="PRU01360"/>
    </source>
</evidence>
<keyword evidence="3 14" id="KW-0813">Transport</keyword>
<evidence type="ECO:0000256" key="6">
    <source>
        <dbReference type="ARBA" id="ARBA00022692"/>
    </source>
</evidence>
<dbReference type="Proteomes" id="UP000193427">
    <property type="component" value="Chromosome"/>
</dbReference>
<evidence type="ECO:0000256" key="11">
    <source>
        <dbReference type="ARBA" id="ARBA00023136"/>
    </source>
</evidence>
<dbReference type="PANTHER" id="PTHR32552">
    <property type="entry name" value="FERRICHROME IRON RECEPTOR-RELATED"/>
    <property type="match status" value="1"/>
</dbReference>
<dbReference type="Gene3D" id="2.170.130.10">
    <property type="entry name" value="TonB-dependent receptor, plug domain"/>
    <property type="match status" value="1"/>
</dbReference>
<dbReference type="KEGG" id="rgu:A4W93_01265"/>
<dbReference type="STRING" id="946333.A4W93_01265"/>
<dbReference type="EMBL" id="CP015118">
    <property type="protein sequence ID" value="ARN18656.1"/>
    <property type="molecule type" value="Genomic_DNA"/>
</dbReference>
<keyword evidence="13 14" id="KW-0998">Cell outer membrane</keyword>
<dbReference type="GO" id="GO:0009279">
    <property type="term" value="C:cell outer membrane"/>
    <property type="evidence" value="ECO:0007669"/>
    <property type="project" value="UniProtKB-SubCell"/>
</dbReference>
<dbReference type="PROSITE" id="PS52016">
    <property type="entry name" value="TONB_DEPENDENT_REC_3"/>
    <property type="match status" value="1"/>
</dbReference>
<evidence type="ECO:0000256" key="2">
    <source>
        <dbReference type="ARBA" id="ARBA00009810"/>
    </source>
</evidence>
<sequence>MLSLSLSSRPAFALCVLAAAVSGAWAQSEVKPPEGPAQATLPAVKVRSAASEESATSPVAGYRATRQISATKTDTPLAETPQSVTVITRDQLDDRGVTSIGDALRYSSGVVPSAFNYGGDVFTIRGFDVGVAGLYLDGLRAFTNVFSSSIETYGAERIEVVRGPSSVIFGQATPGGVVNVVSKRPQAEAVNEWGFEMGSPSSGQVMADVGGALTKDGNLLGRVVFLGRDGSSEYDFVQDDRLYVAPSLTWKPLAGTTLTLLGSYNEDRNMYVWGNQYRHIGTPGHPIAPVADTYNFAGPGAGYHRVSKNIGYELEQKFDAGLTLRQKLRFTDITTDRREVWDSYFLPMLGLQPDGRTLLVLGVNRPDADQSLGVDTNVEWQGRTGAVSHTLLAGVDLRRNRMSQGIYSDLNVRPMDLYNPVYVEPDWKSFGVKAYESHDEVRSAGLYLQEQAKFGERWVGLAGIRRDRVHQVTTGSTINPATGGYFDSFTDEVTWDTTGRVGVVYLAPNGLSPYASYSTSFEPNMGTDASGAAFKPSQGKQFEIGARYQPANLPLNVLAAIYDLRKTNVPMSAGPTSPFQVAEGEVRSRGVEFEANYEVLRGWALLANYAFTDTESLKGDNVGEATVNIPRHAASVWTKARIDALVQGLTIGGGVRYVGESRSFDPDTMNPAYTLVDVMSSYTNGPWTLSASVENLADRRVLTNCTPTVCTLGYGREIKARAVFRW</sequence>
<dbReference type="Pfam" id="PF07715">
    <property type="entry name" value="Plug"/>
    <property type="match status" value="1"/>
</dbReference>
<keyword evidence="8" id="KW-0408">Iron</keyword>
<keyword evidence="7" id="KW-0732">Signal</keyword>
<name>A0A1W6L3C7_9BURK</name>
<keyword evidence="10 15" id="KW-0798">TonB box</keyword>
<dbReference type="AlphaFoldDB" id="A0A1W6L3C7"/>
<dbReference type="GO" id="GO:0015344">
    <property type="term" value="F:siderophore uptake transmembrane transporter activity"/>
    <property type="evidence" value="ECO:0007669"/>
    <property type="project" value="TreeGrafter"/>
</dbReference>
<keyword evidence="5" id="KW-0410">Iron transport</keyword>
<dbReference type="OrthoDB" id="127311at2"/>
<comment type="similarity">
    <text evidence="2 14 15">Belongs to the TonB-dependent receptor family.</text>
</comment>
<dbReference type="NCBIfam" id="TIGR01783">
    <property type="entry name" value="TonB-siderophor"/>
    <property type="match status" value="1"/>
</dbReference>
<dbReference type="InterPro" id="IPR039426">
    <property type="entry name" value="TonB-dep_rcpt-like"/>
</dbReference>
<dbReference type="FunFam" id="2.170.130.10:FF:000001">
    <property type="entry name" value="Catecholate siderophore TonB-dependent receptor"/>
    <property type="match status" value="1"/>
</dbReference>
<evidence type="ECO:0000256" key="13">
    <source>
        <dbReference type="ARBA" id="ARBA00023237"/>
    </source>
</evidence>
<keyword evidence="9" id="KW-0406">Ion transport</keyword>
<evidence type="ECO:0000256" key="5">
    <source>
        <dbReference type="ARBA" id="ARBA00022496"/>
    </source>
</evidence>
<dbReference type="GO" id="GO:0015891">
    <property type="term" value="P:siderophore transport"/>
    <property type="evidence" value="ECO:0007669"/>
    <property type="project" value="InterPro"/>
</dbReference>
<evidence type="ECO:0000256" key="10">
    <source>
        <dbReference type="ARBA" id="ARBA00023077"/>
    </source>
</evidence>
<dbReference type="CDD" id="cd01347">
    <property type="entry name" value="ligand_gated_channel"/>
    <property type="match status" value="1"/>
</dbReference>
<keyword evidence="4 14" id="KW-1134">Transmembrane beta strand</keyword>
<dbReference type="InterPro" id="IPR037066">
    <property type="entry name" value="Plug_dom_sf"/>
</dbReference>
<evidence type="ECO:0000256" key="15">
    <source>
        <dbReference type="RuleBase" id="RU003357"/>
    </source>
</evidence>
<dbReference type="Pfam" id="PF00593">
    <property type="entry name" value="TonB_dep_Rec_b-barrel"/>
    <property type="match status" value="1"/>
</dbReference>
<evidence type="ECO:0000256" key="8">
    <source>
        <dbReference type="ARBA" id="ARBA00023004"/>
    </source>
</evidence>
<evidence type="ECO:0000256" key="3">
    <source>
        <dbReference type="ARBA" id="ARBA00022448"/>
    </source>
</evidence>
<gene>
    <name evidence="16" type="ORF">A4W93_01265</name>
</gene>
<dbReference type="Gene3D" id="2.40.170.20">
    <property type="entry name" value="TonB-dependent receptor, beta-barrel domain"/>
    <property type="match status" value="1"/>
</dbReference>
<reference evidence="16 17" key="1">
    <citation type="submission" date="2016-04" db="EMBL/GenBank/DDBJ databases">
        <title>Complete genome sequence of natural rubber-degrading, novel Gram-negative bacterium, Rhizobacter gummiphilus strain NS21.</title>
        <authorList>
            <person name="Tabata M."/>
            <person name="Kasai D."/>
            <person name="Fukuda M."/>
        </authorList>
    </citation>
    <scope>NUCLEOTIDE SEQUENCE [LARGE SCALE GENOMIC DNA]</scope>
    <source>
        <strain evidence="16 17">NS21</strain>
    </source>
</reference>
<comment type="subcellular location">
    <subcellularLocation>
        <location evidence="1 14">Cell outer membrane</location>
        <topology evidence="1 14">Multi-pass membrane protein</topology>
    </subcellularLocation>
</comment>
<evidence type="ECO:0000256" key="7">
    <source>
        <dbReference type="ARBA" id="ARBA00022729"/>
    </source>
</evidence>
<dbReference type="InterPro" id="IPR010105">
    <property type="entry name" value="TonB_sidphr_rcpt"/>
</dbReference>
<dbReference type="GO" id="GO:0038023">
    <property type="term" value="F:signaling receptor activity"/>
    <property type="evidence" value="ECO:0007669"/>
    <property type="project" value="InterPro"/>
</dbReference>
<evidence type="ECO:0000313" key="16">
    <source>
        <dbReference type="EMBL" id="ARN18656.1"/>
    </source>
</evidence>
<evidence type="ECO:0000256" key="1">
    <source>
        <dbReference type="ARBA" id="ARBA00004571"/>
    </source>
</evidence>
<protein>
    <submittedName>
        <fullName evidence="16">Uncharacterized protein</fullName>
    </submittedName>
</protein>
<dbReference type="InterPro" id="IPR012910">
    <property type="entry name" value="Plug_dom"/>
</dbReference>
<keyword evidence="6 14" id="KW-0812">Transmembrane</keyword>
<evidence type="ECO:0000256" key="4">
    <source>
        <dbReference type="ARBA" id="ARBA00022452"/>
    </source>
</evidence>
<dbReference type="SUPFAM" id="SSF56935">
    <property type="entry name" value="Porins"/>
    <property type="match status" value="1"/>
</dbReference>
<evidence type="ECO:0000256" key="9">
    <source>
        <dbReference type="ARBA" id="ARBA00023065"/>
    </source>
</evidence>
<dbReference type="PANTHER" id="PTHR32552:SF68">
    <property type="entry name" value="FERRICHROME OUTER MEMBRANE TRANSPORTER_PHAGE RECEPTOR"/>
    <property type="match status" value="1"/>
</dbReference>
<keyword evidence="17" id="KW-1185">Reference proteome</keyword>
<proteinExistence type="inferred from homology"/>
<dbReference type="InterPro" id="IPR000531">
    <property type="entry name" value="Beta-barrel_TonB"/>
</dbReference>
<accession>A0A1W6L3C7</accession>
<evidence type="ECO:0000256" key="12">
    <source>
        <dbReference type="ARBA" id="ARBA00023170"/>
    </source>
</evidence>
<dbReference type="InterPro" id="IPR036942">
    <property type="entry name" value="Beta-barrel_TonB_sf"/>
</dbReference>
<organism evidence="16 17">
    <name type="scientific">Piscinibacter gummiphilus</name>
    <dbReference type="NCBI Taxonomy" id="946333"/>
    <lineage>
        <taxon>Bacteria</taxon>
        <taxon>Pseudomonadati</taxon>
        <taxon>Pseudomonadota</taxon>
        <taxon>Betaproteobacteria</taxon>
        <taxon>Burkholderiales</taxon>
        <taxon>Sphaerotilaceae</taxon>
        <taxon>Piscinibacter</taxon>
    </lineage>
</organism>